<dbReference type="EMBL" id="MCIF01000002">
    <property type="protein sequence ID" value="RAQ96340.1"/>
    <property type="molecule type" value="Genomic_DNA"/>
</dbReference>
<reference evidence="2 3" key="1">
    <citation type="submission" date="2016-08" db="EMBL/GenBank/DDBJ databases">
        <title>Analysis of Carbohydrate Active Enzymes in Thermogemmatispora T81 Reveals Carbohydrate Degradation Ability.</title>
        <authorList>
            <person name="Tomazini A."/>
            <person name="Lal S."/>
            <person name="Stott M."/>
            <person name="Henrissat B."/>
            <person name="Polikarpov I."/>
            <person name="Sparling R."/>
            <person name="Levin D.B."/>
        </authorList>
    </citation>
    <scope>NUCLEOTIDE SEQUENCE [LARGE SCALE GENOMIC DNA]</scope>
    <source>
        <strain evidence="2 3">T81</strain>
    </source>
</reference>
<evidence type="ECO:0000313" key="2">
    <source>
        <dbReference type="EMBL" id="RAQ96340.1"/>
    </source>
</evidence>
<keyword evidence="1" id="KW-1133">Transmembrane helix</keyword>
<keyword evidence="1" id="KW-0472">Membrane</keyword>
<organism evidence="2 3">
    <name type="scientific">Thermogemmatispora tikiterensis</name>
    <dbReference type="NCBI Taxonomy" id="1825093"/>
    <lineage>
        <taxon>Bacteria</taxon>
        <taxon>Bacillati</taxon>
        <taxon>Chloroflexota</taxon>
        <taxon>Ktedonobacteria</taxon>
        <taxon>Thermogemmatisporales</taxon>
        <taxon>Thermogemmatisporaceae</taxon>
        <taxon>Thermogemmatispora</taxon>
    </lineage>
</organism>
<evidence type="ECO:0000313" key="3">
    <source>
        <dbReference type="Proteomes" id="UP000248706"/>
    </source>
</evidence>
<feature type="transmembrane region" description="Helical" evidence="1">
    <location>
        <begin position="154"/>
        <end position="175"/>
    </location>
</feature>
<comment type="caution">
    <text evidence="2">The sequence shown here is derived from an EMBL/GenBank/DDBJ whole genome shotgun (WGS) entry which is preliminary data.</text>
</comment>
<protein>
    <submittedName>
        <fullName evidence="2">Uncharacterized protein</fullName>
    </submittedName>
</protein>
<dbReference type="RefSeq" id="WP_112429841.1">
    <property type="nucleotide sequence ID" value="NZ_MCIF01000002.1"/>
</dbReference>
<dbReference type="AlphaFoldDB" id="A0A328VKL5"/>
<accession>A0A328VKL5</accession>
<name>A0A328VKL5_9CHLR</name>
<keyword evidence="3" id="KW-1185">Reference proteome</keyword>
<evidence type="ECO:0000256" key="1">
    <source>
        <dbReference type="SAM" id="Phobius"/>
    </source>
</evidence>
<sequence length="192" mass="21885">MRAIRDCADLPLHWREGTLRSYRLQAGEETLALISFQRLAGTTALAEVAEGRFCFERRGLWLPQVAIRQDDERGEELAIFEPQLWSRDGILIGLHGPLYRWSRVHERRVEEGEGSLPGPCWEWQDLTERPLLHFNQLICLPHMRMSGVLTIEPAAAGLSLLPLLATLGWYLLVLYEHGATRPLPEAHSPLPH</sequence>
<proteinExistence type="predicted"/>
<keyword evidence="1" id="KW-0812">Transmembrane</keyword>
<gene>
    <name evidence="2" type="ORF">A4R35_12410</name>
</gene>
<dbReference type="Proteomes" id="UP000248706">
    <property type="component" value="Unassembled WGS sequence"/>
</dbReference>
<dbReference type="OrthoDB" id="154601at2"/>